<sequence length="145" mass="17088">MKKLFTCIITFLLLSCSENKTDCEEYSSAYWTTTMFGKPHNTRIEGENVTIRKAFSDIKKSNTEIEPRNGFITLRLNIDKYGNYCNQENFQINTQYKPIEFNNGKLIKELEQVSRNLSGWKNDTETKTYYLIRLTIKNGRIEEIF</sequence>
<protein>
    <recommendedName>
        <fullName evidence="3">Lipoprotein</fullName>
    </recommendedName>
</protein>
<dbReference type="EMBL" id="JACGLS010000001">
    <property type="protein sequence ID" value="MBA6155406.1"/>
    <property type="molecule type" value="Genomic_DNA"/>
</dbReference>
<keyword evidence="2" id="KW-1185">Reference proteome</keyword>
<gene>
    <name evidence="1" type="ORF">H3Z83_02530</name>
</gene>
<dbReference type="Proteomes" id="UP000563906">
    <property type="component" value="Unassembled WGS sequence"/>
</dbReference>
<dbReference type="PROSITE" id="PS51257">
    <property type="entry name" value="PROKAR_LIPOPROTEIN"/>
    <property type="match status" value="1"/>
</dbReference>
<proteinExistence type="predicted"/>
<evidence type="ECO:0000313" key="1">
    <source>
        <dbReference type="EMBL" id="MBA6155406.1"/>
    </source>
</evidence>
<evidence type="ECO:0008006" key="3">
    <source>
        <dbReference type="Google" id="ProtNLM"/>
    </source>
</evidence>
<evidence type="ECO:0000313" key="2">
    <source>
        <dbReference type="Proteomes" id="UP000563906"/>
    </source>
</evidence>
<dbReference type="RefSeq" id="WP_182123908.1">
    <property type="nucleotide sequence ID" value="NZ_JACGLS010000001.1"/>
</dbReference>
<organism evidence="1 2">
    <name type="scientific">Tenacibaculum pelagium</name>
    <dbReference type="NCBI Taxonomy" id="2759527"/>
    <lineage>
        <taxon>Bacteria</taxon>
        <taxon>Pseudomonadati</taxon>
        <taxon>Bacteroidota</taxon>
        <taxon>Flavobacteriia</taxon>
        <taxon>Flavobacteriales</taxon>
        <taxon>Flavobacteriaceae</taxon>
        <taxon>Tenacibaculum</taxon>
    </lineage>
</organism>
<comment type="caution">
    <text evidence="1">The sequence shown here is derived from an EMBL/GenBank/DDBJ whole genome shotgun (WGS) entry which is preliminary data.</text>
</comment>
<name>A0A839ALW4_9FLAO</name>
<dbReference type="AlphaFoldDB" id="A0A839ALW4"/>
<accession>A0A839ALW4</accession>
<reference evidence="1 2" key="1">
    <citation type="submission" date="2020-07" db="EMBL/GenBank/DDBJ databases">
        <title>Bacterium isolated from marine sediment.</title>
        <authorList>
            <person name="Shang D."/>
            <person name="Du Z.-J."/>
        </authorList>
    </citation>
    <scope>NUCLEOTIDE SEQUENCE [LARGE SCALE GENOMIC DNA]</scope>
    <source>
        <strain evidence="1 2">S7007</strain>
    </source>
</reference>